<dbReference type="RefSeq" id="WP_217943930.1">
    <property type="nucleotide sequence ID" value="NZ_JAHTGR010000010.1"/>
</dbReference>
<dbReference type="Proteomes" id="UP001155901">
    <property type="component" value="Unassembled WGS sequence"/>
</dbReference>
<evidence type="ECO:0000256" key="5">
    <source>
        <dbReference type="ARBA" id="ARBA00023136"/>
    </source>
</evidence>
<comment type="caution">
    <text evidence="7">The sequence shown here is derived from an EMBL/GenBank/DDBJ whole genome shotgun (WGS) entry which is preliminary data.</text>
</comment>
<feature type="transmembrane region" description="Helical" evidence="6">
    <location>
        <begin position="137"/>
        <end position="163"/>
    </location>
</feature>
<dbReference type="Pfam" id="PF03631">
    <property type="entry name" value="Virul_fac_BrkB"/>
    <property type="match status" value="1"/>
</dbReference>
<evidence type="ECO:0000313" key="9">
    <source>
        <dbReference type="Proteomes" id="UP001155901"/>
    </source>
</evidence>
<feature type="transmembrane region" description="Helical" evidence="6">
    <location>
        <begin position="239"/>
        <end position="257"/>
    </location>
</feature>
<dbReference type="EMBL" id="JAHTGR010000010">
    <property type="protein sequence ID" value="MBV6323248.1"/>
    <property type="molecule type" value="Genomic_DNA"/>
</dbReference>
<protein>
    <submittedName>
        <fullName evidence="8">Membrane protein</fullName>
    </submittedName>
    <submittedName>
        <fullName evidence="7">YihY/virulence factor BrkB family protein</fullName>
    </submittedName>
</protein>
<evidence type="ECO:0000256" key="1">
    <source>
        <dbReference type="ARBA" id="ARBA00004651"/>
    </source>
</evidence>
<feature type="transmembrane region" description="Helical" evidence="6">
    <location>
        <begin position="175"/>
        <end position="198"/>
    </location>
</feature>
<keyword evidence="3 6" id="KW-0812">Transmembrane</keyword>
<feature type="transmembrane region" description="Helical" evidence="6">
    <location>
        <begin position="91"/>
        <end position="109"/>
    </location>
</feature>
<dbReference type="AlphaFoldDB" id="A0AA41L2Y6"/>
<evidence type="ECO:0000256" key="6">
    <source>
        <dbReference type="SAM" id="Phobius"/>
    </source>
</evidence>
<name>A0AA41L2Y6_9BURK</name>
<dbReference type="GO" id="GO:0005886">
    <property type="term" value="C:plasma membrane"/>
    <property type="evidence" value="ECO:0007669"/>
    <property type="project" value="UniProtKB-SubCell"/>
</dbReference>
<dbReference type="EMBL" id="JALJZU010000007">
    <property type="protein sequence ID" value="MCP2009964.1"/>
    <property type="molecule type" value="Genomic_DNA"/>
</dbReference>
<dbReference type="PANTHER" id="PTHR30213">
    <property type="entry name" value="INNER MEMBRANE PROTEIN YHJD"/>
    <property type="match status" value="1"/>
</dbReference>
<dbReference type="Proteomes" id="UP001162889">
    <property type="component" value="Unassembled WGS sequence"/>
</dbReference>
<evidence type="ECO:0000313" key="8">
    <source>
        <dbReference type="EMBL" id="MCP2009964.1"/>
    </source>
</evidence>
<comment type="subcellular location">
    <subcellularLocation>
        <location evidence="1">Cell membrane</location>
        <topology evidence="1">Multi-pass membrane protein</topology>
    </subcellularLocation>
</comment>
<evidence type="ECO:0000256" key="2">
    <source>
        <dbReference type="ARBA" id="ARBA00022475"/>
    </source>
</evidence>
<dbReference type="PIRSF" id="PIRSF035875">
    <property type="entry name" value="RNase_BN"/>
    <property type="match status" value="1"/>
</dbReference>
<keyword evidence="4 6" id="KW-1133">Transmembrane helix</keyword>
<dbReference type="PANTHER" id="PTHR30213:SF1">
    <property type="entry name" value="INNER MEMBRANE PROTEIN YHJD"/>
    <property type="match status" value="1"/>
</dbReference>
<keyword evidence="5 6" id="KW-0472">Membrane</keyword>
<gene>
    <name evidence="7" type="ORF">KVP70_20135</name>
    <name evidence="8" type="ORF">L1274_003696</name>
</gene>
<organism evidence="7 9">
    <name type="scientific">Duganella violaceipulchra</name>
    <dbReference type="NCBI Taxonomy" id="2849652"/>
    <lineage>
        <taxon>Bacteria</taxon>
        <taxon>Pseudomonadati</taxon>
        <taxon>Pseudomonadota</taxon>
        <taxon>Betaproteobacteria</taxon>
        <taxon>Burkholderiales</taxon>
        <taxon>Oxalobacteraceae</taxon>
        <taxon>Telluria group</taxon>
        <taxon>Duganella</taxon>
    </lineage>
</organism>
<proteinExistence type="predicted"/>
<evidence type="ECO:0000313" key="7">
    <source>
        <dbReference type="EMBL" id="MBV6323248.1"/>
    </source>
</evidence>
<feature type="transmembrane region" description="Helical" evidence="6">
    <location>
        <begin position="28"/>
        <end position="51"/>
    </location>
</feature>
<evidence type="ECO:0000313" key="10">
    <source>
        <dbReference type="Proteomes" id="UP001162889"/>
    </source>
</evidence>
<keyword evidence="10" id="KW-1185">Reference proteome</keyword>
<dbReference type="InterPro" id="IPR017039">
    <property type="entry name" value="Virul_fac_BrkB"/>
</dbReference>
<keyword evidence="2" id="KW-1003">Cell membrane</keyword>
<reference evidence="7" key="1">
    <citation type="submission" date="2021-07" db="EMBL/GenBank/DDBJ databases">
        <title>Characterization of violacein-producing bacteria and related species.</title>
        <authorList>
            <person name="Wilson H.S."/>
            <person name="De Leon M.E."/>
        </authorList>
    </citation>
    <scope>NUCLEOTIDE SEQUENCE</scope>
    <source>
        <strain evidence="7">HSC-15S17</strain>
    </source>
</reference>
<evidence type="ECO:0000256" key="3">
    <source>
        <dbReference type="ARBA" id="ARBA00022692"/>
    </source>
</evidence>
<accession>A0AA41L2Y6</accession>
<evidence type="ECO:0000256" key="4">
    <source>
        <dbReference type="ARBA" id="ARBA00022989"/>
    </source>
</evidence>
<reference evidence="8" key="2">
    <citation type="submission" date="2022-03" db="EMBL/GenBank/DDBJ databases">
        <title>Genome Encyclopedia of Bacteria and Archaea VI: Functional Genomics of Type Strains.</title>
        <authorList>
            <person name="Whitman W."/>
        </authorList>
    </citation>
    <scope>NUCLEOTIDE SEQUENCE</scope>
    <source>
        <strain evidence="8">HSC-15S17</strain>
    </source>
</reference>
<feature type="transmembrane region" description="Helical" evidence="6">
    <location>
        <begin position="210"/>
        <end position="233"/>
    </location>
</feature>
<sequence length="288" mass="30892">MKPTLMSVLRCTVTEWFAHRASSKGAALAFYTLFSMAPILVLVLAIAGWFYGPQAAQGQLFGELRGLVGAQGAQALQLALAGARNKEEGRLATLLAGALLLFGATSVFAELKASLDDIWQVPPLTHGTAWDLLRTRLLSFGMILVLAFLLMVSLVVSAALSLLENMWSAYWREAGLVLSAINVLIGFIVIAALFGVIFKMLPRIRLSWHDVTIGATGTAALFTLGKYLIGVYIGNSGVASSFGAAGSVIALLLWVYYSAQIFFLGAEFARQYALQLGSLRVGARWGQV</sequence>